<dbReference type="InterPro" id="IPR012677">
    <property type="entry name" value="Nucleotide-bd_a/b_plait_sf"/>
</dbReference>
<feature type="region of interest" description="Disordered" evidence="4">
    <location>
        <begin position="211"/>
        <end position="239"/>
    </location>
</feature>
<dbReference type="PROSITE" id="PS50174">
    <property type="entry name" value="G_PATCH"/>
    <property type="match status" value="1"/>
</dbReference>
<evidence type="ECO:0000313" key="7">
    <source>
        <dbReference type="Proteomes" id="UP000799438"/>
    </source>
</evidence>
<dbReference type="GO" id="GO:0005634">
    <property type="term" value="C:nucleus"/>
    <property type="evidence" value="ECO:0007669"/>
    <property type="project" value="UniProtKB-SubCell"/>
</dbReference>
<name>A0A6A6B1K6_9PEZI</name>
<dbReference type="PANTHER" id="PTHR13948">
    <property type="entry name" value="RNA-BINDING PROTEIN"/>
    <property type="match status" value="1"/>
</dbReference>
<dbReference type="EMBL" id="ML995510">
    <property type="protein sequence ID" value="KAF2136897.1"/>
    <property type="molecule type" value="Genomic_DNA"/>
</dbReference>
<dbReference type="AlphaFoldDB" id="A0A6A6B1K6"/>
<dbReference type="GO" id="GO:0003723">
    <property type="term" value="F:RNA binding"/>
    <property type="evidence" value="ECO:0007669"/>
    <property type="project" value="UniProtKB-KW"/>
</dbReference>
<keyword evidence="7" id="KW-1185">Reference proteome</keyword>
<reference evidence="6" key="1">
    <citation type="journal article" date="2020" name="Stud. Mycol.">
        <title>101 Dothideomycetes genomes: a test case for predicting lifestyles and emergence of pathogens.</title>
        <authorList>
            <person name="Haridas S."/>
            <person name="Albert R."/>
            <person name="Binder M."/>
            <person name="Bloem J."/>
            <person name="Labutti K."/>
            <person name="Salamov A."/>
            <person name="Andreopoulos B."/>
            <person name="Baker S."/>
            <person name="Barry K."/>
            <person name="Bills G."/>
            <person name="Bluhm B."/>
            <person name="Cannon C."/>
            <person name="Castanera R."/>
            <person name="Culley D."/>
            <person name="Daum C."/>
            <person name="Ezra D."/>
            <person name="Gonzalez J."/>
            <person name="Henrissat B."/>
            <person name="Kuo A."/>
            <person name="Liang C."/>
            <person name="Lipzen A."/>
            <person name="Lutzoni F."/>
            <person name="Magnuson J."/>
            <person name="Mondo S."/>
            <person name="Nolan M."/>
            <person name="Ohm R."/>
            <person name="Pangilinan J."/>
            <person name="Park H.-J."/>
            <person name="Ramirez L."/>
            <person name="Alfaro M."/>
            <person name="Sun H."/>
            <person name="Tritt A."/>
            <person name="Yoshinaga Y."/>
            <person name="Zwiers L.-H."/>
            <person name="Turgeon B."/>
            <person name="Goodwin S."/>
            <person name="Spatafora J."/>
            <person name="Crous P."/>
            <person name="Grigoriev I."/>
        </authorList>
    </citation>
    <scope>NUCLEOTIDE SEQUENCE</scope>
    <source>
        <strain evidence="6">CBS 121167</strain>
    </source>
</reference>
<keyword evidence="2" id="KW-0694">RNA-binding</keyword>
<feature type="region of interest" description="Disordered" evidence="4">
    <location>
        <begin position="293"/>
        <end position="359"/>
    </location>
</feature>
<feature type="domain" description="G-patch" evidence="5">
    <location>
        <begin position="355"/>
        <end position="400"/>
    </location>
</feature>
<dbReference type="GO" id="GO:0000398">
    <property type="term" value="P:mRNA splicing, via spliceosome"/>
    <property type="evidence" value="ECO:0007669"/>
    <property type="project" value="TreeGrafter"/>
</dbReference>
<feature type="compositionally biased region" description="Polar residues" evidence="4">
    <location>
        <begin position="37"/>
        <end position="49"/>
    </location>
</feature>
<evidence type="ECO:0000256" key="4">
    <source>
        <dbReference type="SAM" id="MobiDB-lite"/>
    </source>
</evidence>
<dbReference type="Gene3D" id="3.30.70.330">
    <property type="match status" value="1"/>
</dbReference>
<feature type="region of interest" description="Disordered" evidence="4">
    <location>
        <begin position="150"/>
        <end position="198"/>
    </location>
</feature>
<dbReference type="SUPFAM" id="SSF54928">
    <property type="entry name" value="RNA-binding domain, RBD"/>
    <property type="match status" value="1"/>
</dbReference>
<keyword evidence="3" id="KW-0539">Nucleus</keyword>
<evidence type="ECO:0000313" key="6">
    <source>
        <dbReference type="EMBL" id="KAF2136897.1"/>
    </source>
</evidence>
<sequence>MLVVQSLKPTTDEELFAKGIMKLYKSEEEEAADKARQSSTGLKSTSTPRNFGARKDSLKRVFLIRAKDSGESCGYGLAEFHTIEDAKAAYAKYSAMKNFTIGSKDAFVSYAHLGVFIPAFEDGDPAFTFQATADQTMRLQYRDPRLFGREHTVTHNPPEVAESSTPQQKEDQQGKAKAEQDAKAKNKKRKAEEGVSVSNKKPTIIMADKFSQWNQREKEQRKDVQNPPPVTRPKPSMSADGLVDFAGLKCYVCLRNFKTLDLLNVHIDGSDLHANRLKDESAIVKGWERLKKDKPDTVIPKPGSEQHPAPPQRRQNVANNPDVLAQNGQSKPLNAEKPKPSANDGPKQPVDKEPKLSKGEKLMAKIGFKGGSLGASGEGITAAIQPQMYRPGVGLGAEGGKLGDALEVAEKSYVEKGRDSARERFEQLSRDRN</sequence>
<comment type="subcellular location">
    <subcellularLocation>
        <location evidence="1">Nucleus</location>
    </subcellularLocation>
</comment>
<protein>
    <recommendedName>
        <fullName evidence="5">G-patch domain-containing protein</fullName>
    </recommendedName>
</protein>
<feature type="compositionally biased region" description="Basic and acidic residues" evidence="4">
    <location>
        <begin position="349"/>
        <end position="359"/>
    </location>
</feature>
<proteinExistence type="predicted"/>
<dbReference type="RefSeq" id="XP_033392615.1">
    <property type="nucleotide sequence ID" value="XM_033535108.1"/>
</dbReference>
<dbReference type="PANTHER" id="PTHR13948:SF3">
    <property type="entry name" value="FI21118P1"/>
    <property type="match status" value="1"/>
</dbReference>
<evidence type="ECO:0000256" key="1">
    <source>
        <dbReference type="ARBA" id="ARBA00004123"/>
    </source>
</evidence>
<feature type="region of interest" description="Disordered" evidence="4">
    <location>
        <begin position="32"/>
        <end position="51"/>
    </location>
</feature>
<evidence type="ECO:0000256" key="3">
    <source>
        <dbReference type="ARBA" id="ARBA00023242"/>
    </source>
</evidence>
<dbReference type="Pfam" id="PF01585">
    <property type="entry name" value="G-patch"/>
    <property type="match status" value="1"/>
</dbReference>
<dbReference type="InterPro" id="IPR000467">
    <property type="entry name" value="G_patch_dom"/>
</dbReference>
<dbReference type="GeneID" id="54292602"/>
<organism evidence="6 7">
    <name type="scientific">Aplosporella prunicola CBS 121167</name>
    <dbReference type="NCBI Taxonomy" id="1176127"/>
    <lineage>
        <taxon>Eukaryota</taxon>
        <taxon>Fungi</taxon>
        <taxon>Dikarya</taxon>
        <taxon>Ascomycota</taxon>
        <taxon>Pezizomycotina</taxon>
        <taxon>Dothideomycetes</taxon>
        <taxon>Dothideomycetes incertae sedis</taxon>
        <taxon>Botryosphaeriales</taxon>
        <taxon>Aplosporellaceae</taxon>
        <taxon>Aplosporella</taxon>
    </lineage>
</organism>
<feature type="compositionally biased region" description="Basic and acidic residues" evidence="4">
    <location>
        <begin position="215"/>
        <end position="224"/>
    </location>
</feature>
<dbReference type="OrthoDB" id="29221at2759"/>
<accession>A0A6A6B1K6</accession>
<dbReference type="InterPro" id="IPR035979">
    <property type="entry name" value="RBD_domain_sf"/>
</dbReference>
<dbReference type="Proteomes" id="UP000799438">
    <property type="component" value="Unassembled WGS sequence"/>
</dbReference>
<evidence type="ECO:0000256" key="2">
    <source>
        <dbReference type="ARBA" id="ARBA00022884"/>
    </source>
</evidence>
<dbReference type="SMART" id="SM00443">
    <property type="entry name" value="G_patch"/>
    <property type="match status" value="1"/>
</dbReference>
<feature type="compositionally biased region" description="Basic and acidic residues" evidence="4">
    <location>
        <begin position="168"/>
        <end position="184"/>
    </location>
</feature>
<evidence type="ECO:0000259" key="5">
    <source>
        <dbReference type="PROSITE" id="PS50174"/>
    </source>
</evidence>
<gene>
    <name evidence="6" type="ORF">K452DRAFT_116846</name>
</gene>